<evidence type="ECO:0000313" key="1">
    <source>
        <dbReference type="EMBL" id="MCI4684626.1"/>
    </source>
</evidence>
<organism evidence="1 2">
    <name type="scientific">Candidatus Rhodoblastus alkanivorans</name>
    <dbReference type="NCBI Taxonomy" id="2954117"/>
    <lineage>
        <taxon>Bacteria</taxon>
        <taxon>Pseudomonadati</taxon>
        <taxon>Pseudomonadota</taxon>
        <taxon>Alphaproteobacteria</taxon>
        <taxon>Hyphomicrobiales</taxon>
        <taxon>Rhodoblastaceae</taxon>
        <taxon>Rhodoblastus</taxon>
    </lineage>
</organism>
<proteinExistence type="predicted"/>
<comment type="caution">
    <text evidence="1">The sequence shown here is derived from an EMBL/GenBank/DDBJ whole genome shotgun (WGS) entry which is preliminary data.</text>
</comment>
<dbReference type="RefSeq" id="WP_243068515.1">
    <property type="nucleotide sequence ID" value="NZ_JAIVFK010000005.1"/>
</dbReference>
<dbReference type="EMBL" id="JAIVFP010000001">
    <property type="protein sequence ID" value="MCI4684626.1"/>
    <property type="molecule type" value="Genomic_DNA"/>
</dbReference>
<protein>
    <submittedName>
        <fullName evidence="1">Uncharacterized protein</fullName>
    </submittedName>
</protein>
<reference evidence="1" key="1">
    <citation type="journal article" date="2022" name="ISME J.">
        <title>Identification of active gaseous-alkane degraders at natural gas seeps.</title>
        <authorList>
            <person name="Farhan Ul Haque M."/>
            <person name="Hernandez M."/>
            <person name="Crombie A.T."/>
            <person name="Murrell J.C."/>
        </authorList>
    </citation>
    <scope>NUCLEOTIDE SEQUENCE</scope>
    <source>
        <strain evidence="1">PC2</strain>
    </source>
</reference>
<accession>A0ABS9ZAP6</accession>
<dbReference type="Proteomes" id="UP001139104">
    <property type="component" value="Unassembled WGS sequence"/>
</dbReference>
<gene>
    <name evidence="1" type="ORF">K2U94_17950</name>
</gene>
<evidence type="ECO:0000313" key="2">
    <source>
        <dbReference type="Proteomes" id="UP001139104"/>
    </source>
</evidence>
<sequence>MASRKERDPEIIPLICQFVARRNRIQEEDVAALARFCRNHAELSPGEAESLFALARAGLPSCPEWGDFFAETLSAWFVEDYAGHDVGVGAARHLITWLGGDDARLNPACFRLLTQVLERAAHCPEELLAFARACLMRAMGVERLAPKPDVQVA</sequence>
<keyword evidence="2" id="KW-1185">Reference proteome</keyword>
<name>A0ABS9ZAP6_9HYPH</name>